<name>A0AAD6SAK1_9AGAR</name>
<accession>A0AAD6SAK1</accession>
<feature type="compositionally biased region" description="Polar residues" evidence="1">
    <location>
        <begin position="8"/>
        <end position="33"/>
    </location>
</feature>
<feature type="region of interest" description="Disordered" evidence="1">
    <location>
        <begin position="1"/>
        <end position="33"/>
    </location>
</feature>
<evidence type="ECO:0000313" key="2">
    <source>
        <dbReference type="EMBL" id="KAJ7024178.1"/>
    </source>
</evidence>
<sequence>MRARGKMTSRSLLAQQATQSRYVTRSPPASDSPPSFTALALYALSRQAYYFNLDCKLPRKRTPNCPRGKKTVQISGRRHAQGHAVGLMNRGGSASTKSKENRAYNPVRRSPATIKSSKSAGQQTECKRRTSSPKTFSFRDLPAGAGTYIQTDFQSFLDGIPPRTPSA</sequence>
<organism evidence="2 3">
    <name type="scientific">Mycena alexandri</name>
    <dbReference type="NCBI Taxonomy" id="1745969"/>
    <lineage>
        <taxon>Eukaryota</taxon>
        <taxon>Fungi</taxon>
        <taxon>Dikarya</taxon>
        <taxon>Basidiomycota</taxon>
        <taxon>Agaricomycotina</taxon>
        <taxon>Agaricomycetes</taxon>
        <taxon>Agaricomycetidae</taxon>
        <taxon>Agaricales</taxon>
        <taxon>Marasmiineae</taxon>
        <taxon>Mycenaceae</taxon>
        <taxon>Mycena</taxon>
    </lineage>
</organism>
<evidence type="ECO:0000313" key="3">
    <source>
        <dbReference type="Proteomes" id="UP001218188"/>
    </source>
</evidence>
<feature type="region of interest" description="Disordered" evidence="1">
    <location>
        <begin position="62"/>
        <end position="141"/>
    </location>
</feature>
<reference evidence="2" key="1">
    <citation type="submission" date="2023-03" db="EMBL/GenBank/DDBJ databases">
        <title>Massive genome expansion in bonnet fungi (Mycena s.s.) driven by repeated elements and novel gene families across ecological guilds.</title>
        <authorList>
            <consortium name="Lawrence Berkeley National Laboratory"/>
            <person name="Harder C.B."/>
            <person name="Miyauchi S."/>
            <person name="Viragh M."/>
            <person name="Kuo A."/>
            <person name="Thoen E."/>
            <person name="Andreopoulos B."/>
            <person name="Lu D."/>
            <person name="Skrede I."/>
            <person name="Drula E."/>
            <person name="Henrissat B."/>
            <person name="Morin E."/>
            <person name="Kohler A."/>
            <person name="Barry K."/>
            <person name="LaButti K."/>
            <person name="Morin E."/>
            <person name="Salamov A."/>
            <person name="Lipzen A."/>
            <person name="Mereny Z."/>
            <person name="Hegedus B."/>
            <person name="Baldrian P."/>
            <person name="Stursova M."/>
            <person name="Weitz H."/>
            <person name="Taylor A."/>
            <person name="Grigoriev I.V."/>
            <person name="Nagy L.G."/>
            <person name="Martin F."/>
            <person name="Kauserud H."/>
        </authorList>
    </citation>
    <scope>NUCLEOTIDE SEQUENCE</scope>
    <source>
        <strain evidence="2">CBHHK200</strain>
    </source>
</reference>
<dbReference type="AlphaFoldDB" id="A0AAD6SAK1"/>
<feature type="compositionally biased region" description="Basic residues" evidence="1">
    <location>
        <begin position="62"/>
        <end position="81"/>
    </location>
</feature>
<keyword evidence="3" id="KW-1185">Reference proteome</keyword>
<gene>
    <name evidence="2" type="ORF">C8F04DRAFT_1303210</name>
</gene>
<proteinExistence type="predicted"/>
<feature type="compositionally biased region" description="Polar residues" evidence="1">
    <location>
        <begin position="113"/>
        <end position="124"/>
    </location>
</feature>
<comment type="caution">
    <text evidence="2">The sequence shown here is derived from an EMBL/GenBank/DDBJ whole genome shotgun (WGS) entry which is preliminary data.</text>
</comment>
<evidence type="ECO:0000256" key="1">
    <source>
        <dbReference type="SAM" id="MobiDB-lite"/>
    </source>
</evidence>
<dbReference type="EMBL" id="JARJCM010000174">
    <property type="protein sequence ID" value="KAJ7024178.1"/>
    <property type="molecule type" value="Genomic_DNA"/>
</dbReference>
<protein>
    <submittedName>
        <fullName evidence="2">Uncharacterized protein</fullName>
    </submittedName>
</protein>
<dbReference type="Proteomes" id="UP001218188">
    <property type="component" value="Unassembled WGS sequence"/>
</dbReference>